<dbReference type="GO" id="GO:0003677">
    <property type="term" value="F:DNA binding"/>
    <property type="evidence" value="ECO:0007669"/>
    <property type="project" value="InterPro"/>
</dbReference>
<reference evidence="3" key="1">
    <citation type="submission" date="2020-04" db="EMBL/GenBank/DDBJ databases">
        <authorList>
            <person name="Chiriac C."/>
            <person name="Salcher M."/>
            <person name="Ghai R."/>
            <person name="Kavagutti S V."/>
        </authorList>
    </citation>
    <scope>NUCLEOTIDE SEQUENCE</scope>
</reference>
<feature type="domain" description="HTH cro/C1-type" evidence="2">
    <location>
        <begin position="20"/>
        <end position="59"/>
    </location>
</feature>
<sequence>MTAPNHHQTQFGALLSESMRRRGITKRRLERQLKVTRTTINFWLLGSVMPSPENASLLSLMCDEPKLLSLTVKARTRMCLNPYCKKTFVASNLRRSYCSYDCARLSRKIGKKKKPDAQVNSMQAAITAFCRECVDDGVCRVPACSLRPFTPMIKGGLIVAERHNTAQKTDEARASASARSKAYFAIPANKEKHAQLTRDGLHSLSAEQKGASKPS</sequence>
<protein>
    <submittedName>
        <fullName evidence="3">HTH_XRE domain containing protein</fullName>
    </submittedName>
</protein>
<dbReference type="SUPFAM" id="SSF47413">
    <property type="entry name" value="lambda repressor-like DNA-binding domains"/>
    <property type="match status" value="1"/>
</dbReference>
<evidence type="ECO:0000259" key="2">
    <source>
        <dbReference type="Pfam" id="PF01381"/>
    </source>
</evidence>
<name>A0A6J5MTY9_9CAUD</name>
<dbReference type="InterPro" id="IPR001387">
    <property type="entry name" value="Cro/C1-type_HTH"/>
</dbReference>
<dbReference type="CDD" id="cd00093">
    <property type="entry name" value="HTH_XRE"/>
    <property type="match status" value="1"/>
</dbReference>
<dbReference type="Pfam" id="PF01381">
    <property type="entry name" value="HTH_3"/>
    <property type="match status" value="1"/>
</dbReference>
<feature type="region of interest" description="Disordered" evidence="1">
    <location>
        <begin position="195"/>
        <end position="215"/>
    </location>
</feature>
<dbReference type="InterPro" id="IPR010982">
    <property type="entry name" value="Lambda_DNA-bd_dom_sf"/>
</dbReference>
<evidence type="ECO:0000313" key="3">
    <source>
        <dbReference type="EMBL" id="CAB4150364.1"/>
    </source>
</evidence>
<dbReference type="EMBL" id="LR796541">
    <property type="protein sequence ID" value="CAB4150364.1"/>
    <property type="molecule type" value="Genomic_DNA"/>
</dbReference>
<gene>
    <name evidence="3" type="ORF">UFOVP570_28</name>
</gene>
<proteinExistence type="predicted"/>
<accession>A0A6J5MTY9</accession>
<dbReference type="Gene3D" id="1.10.260.40">
    <property type="entry name" value="lambda repressor-like DNA-binding domains"/>
    <property type="match status" value="1"/>
</dbReference>
<evidence type="ECO:0000256" key="1">
    <source>
        <dbReference type="SAM" id="MobiDB-lite"/>
    </source>
</evidence>
<organism evidence="3">
    <name type="scientific">uncultured Caudovirales phage</name>
    <dbReference type="NCBI Taxonomy" id="2100421"/>
    <lineage>
        <taxon>Viruses</taxon>
        <taxon>Duplodnaviria</taxon>
        <taxon>Heunggongvirae</taxon>
        <taxon>Uroviricota</taxon>
        <taxon>Caudoviricetes</taxon>
        <taxon>Peduoviridae</taxon>
        <taxon>Maltschvirus</taxon>
        <taxon>Maltschvirus maltsch</taxon>
    </lineage>
</organism>